<evidence type="ECO:0000256" key="1">
    <source>
        <dbReference type="ARBA" id="ARBA00010045"/>
    </source>
</evidence>
<dbReference type="AlphaFoldDB" id="A0A0F9IY26"/>
<name>A0A0F9IY26_9ZZZZ</name>
<dbReference type="NCBIfam" id="TIGR01453">
    <property type="entry name" value="grpIintron_endo"/>
    <property type="match status" value="1"/>
</dbReference>
<reference evidence="4" key="1">
    <citation type="journal article" date="2015" name="Nature">
        <title>Complex archaea that bridge the gap between prokaryotes and eukaryotes.</title>
        <authorList>
            <person name="Spang A."/>
            <person name="Saw J.H."/>
            <person name="Jorgensen S.L."/>
            <person name="Zaremba-Niedzwiedzka K."/>
            <person name="Martijn J."/>
            <person name="Lind A.E."/>
            <person name="van Eijk R."/>
            <person name="Schleper C."/>
            <person name="Guy L."/>
            <person name="Ettema T.J."/>
        </authorList>
    </citation>
    <scope>NUCLEOTIDE SEQUENCE</scope>
</reference>
<evidence type="ECO:0000256" key="2">
    <source>
        <dbReference type="SAM" id="MobiDB-lite"/>
    </source>
</evidence>
<protein>
    <recommendedName>
        <fullName evidence="3">GIY-YIG domain-containing protein</fullName>
    </recommendedName>
</protein>
<comment type="similarity">
    <text evidence="1">To endonucleases of group I introns of fungi and phage.</text>
</comment>
<dbReference type="InterPro" id="IPR000305">
    <property type="entry name" value="GIY-YIG_endonuc"/>
</dbReference>
<dbReference type="InterPro" id="IPR035901">
    <property type="entry name" value="GIY-YIG_endonuc_sf"/>
</dbReference>
<dbReference type="SMART" id="SM00465">
    <property type="entry name" value="GIYc"/>
    <property type="match status" value="1"/>
</dbReference>
<feature type="domain" description="GIY-YIG" evidence="3">
    <location>
        <begin position="6"/>
        <end position="93"/>
    </location>
</feature>
<proteinExistence type="predicted"/>
<dbReference type="EMBL" id="LAZR01011332">
    <property type="protein sequence ID" value="KKM62269.1"/>
    <property type="molecule type" value="Genomic_DNA"/>
</dbReference>
<dbReference type="PROSITE" id="PS50164">
    <property type="entry name" value="GIY_YIG"/>
    <property type="match status" value="1"/>
</dbReference>
<dbReference type="Gene3D" id="3.40.1440.10">
    <property type="entry name" value="GIY-YIG endonuclease"/>
    <property type="match status" value="1"/>
</dbReference>
<evidence type="ECO:0000313" key="4">
    <source>
        <dbReference type="EMBL" id="KKM62269.1"/>
    </source>
</evidence>
<comment type="caution">
    <text evidence="4">The sequence shown here is derived from an EMBL/GenBank/DDBJ whole genome shotgun (WGS) entry which is preliminary data.</text>
</comment>
<dbReference type="Pfam" id="PF07460">
    <property type="entry name" value="NUMOD3"/>
    <property type="match status" value="1"/>
</dbReference>
<organism evidence="4">
    <name type="scientific">marine sediment metagenome</name>
    <dbReference type="NCBI Taxonomy" id="412755"/>
    <lineage>
        <taxon>unclassified sequences</taxon>
        <taxon>metagenomes</taxon>
        <taxon>ecological metagenomes</taxon>
    </lineage>
</organism>
<dbReference type="InterPro" id="IPR006350">
    <property type="entry name" value="Intron_endoG1"/>
</dbReference>
<feature type="region of interest" description="Disordered" evidence="2">
    <location>
        <begin position="93"/>
        <end position="134"/>
    </location>
</feature>
<evidence type="ECO:0000259" key="3">
    <source>
        <dbReference type="PROSITE" id="PS50164"/>
    </source>
</evidence>
<dbReference type="GO" id="GO:0004519">
    <property type="term" value="F:endonuclease activity"/>
    <property type="evidence" value="ECO:0007669"/>
    <property type="project" value="InterPro"/>
</dbReference>
<feature type="non-terminal residue" evidence="4">
    <location>
        <position position="134"/>
    </location>
</feature>
<dbReference type="CDD" id="cd10443">
    <property type="entry name" value="GIY-YIG_HE_Tlr8p_PBC-V_like"/>
    <property type="match status" value="1"/>
</dbReference>
<sequence>MIINMNYGYIYIIENDLNDKVYVGQTTNPELRKFAHLGGSSGCPLIRNMIKKYGRSHFDFVIIEVCVSLHQLNEREKYWVSKLGTLSPGGYNLTSGGEGMGFPSEETRDKLSHSKRGKNSPWWGKTLSDAHKEK</sequence>
<dbReference type="GO" id="GO:0003677">
    <property type="term" value="F:DNA binding"/>
    <property type="evidence" value="ECO:0007669"/>
    <property type="project" value="InterPro"/>
</dbReference>
<dbReference type="InterPro" id="IPR003611">
    <property type="entry name" value="NUMOD3"/>
</dbReference>
<gene>
    <name evidence="4" type="ORF">LCGC14_1523320</name>
</gene>
<dbReference type="SUPFAM" id="SSF82771">
    <property type="entry name" value="GIY-YIG endonuclease"/>
    <property type="match status" value="1"/>
</dbReference>
<dbReference type="Pfam" id="PF01541">
    <property type="entry name" value="GIY-YIG"/>
    <property type="match status" value="1"/>
</dbReference>
<accession>A0A0F9IY26</accession>